<name>A0ACA9K966_9GLOM</name>
<accession>A0ACA9K966</accession>
<sequence>MVHYEFTETVSDNGSEQELSIDSSPKEVYCEDCDKARSNGGKLIENKESFDHVKSLTETHVKLPFPPTIVPKDLVDALLLKSKSQSPKMLNEFFIYRKVFVQELRKQKQRLKMTRASKLASSSWHSESPKVKNEYRRLAREVEKLYIDAMKERLRAQINEKTDEQNKSFENIVNPTHTNSTIEVSDDFSNGNDKTGPSLPTEVKSCTSSEQYTNTNPCLDDSTFVPYRYPTLNDSVSDSYIQYQDNVYMPDHDGNMHLLDLSNTMPYMHLLDLSNTMPYSYQTVPFEFPVYSLQQNIQPNIYYIQDLKSYMTNENLSNLTNNFNVSYVNSYTTNITDFTSTSFQSLSVEESWADIGNHNNFLDNNNYYPTENAQY</sequence>
<keyword evidence="2" id="KW-1185">Reference proteome</keyword>
<protein>
    <submittedName>
        <fullName evidence="1">25587_t:CDS:1</fullName>
    </submittedName>
</protein>
<evidence type="ECO:0000313" key="1">
    <source>
        <dbReference type="EMBL" id="CAG8459285.1"/>
    </source>
</evidence>
<proteinExistence type="predicted"/>
<comment type="caution">
    <text evidence="1">The sequence shown here is derived from an EMBL/GenBank/DDBJ whole genome shotgun (WGS) entry which is preliminary data.</text>
</comment>
<gene>
    <name evidence="1" type="ORF">RPERSI_LOCUS82</name>
</gene>
<dbReference type="Proteomes" id="UP000789920">
    <property type="component" value="Unassembled WGS sequence"/>
</dbReference>
<reference evidence="1" key="1">
    <citation type="submission" date="2021-06" db="EMBL/GenBank/DDBJ databases">
        <authorList>
            <person name="Kallberg Y."/>
            <person name="Tangrot J."/>
            <person name="Rosling A."/>
        </authorList>
    </citation>
    <scope>NUCLEOTIDE SEQUENCE</scope>
    <source>
        <strain evidence="1">MA461A</strain>
    </source>
</reference>
<evidence type="ECO:0000313" key="2">
    <source>
        <dbReference type="Proteomes" id="UP000789920"/>
    </source>
</evidence>
<dbReference type="EMBL" id="CAJVQC010000054">
    <property type="protein sequence ID" value="CAG8459285.1"/>
    <property type="molecule type" value="Genomic_DNA"/>
</dbReference>
<organism evidence="1 2">
    <name type="scientific">Racocetra persica</name>
    <dbReference type="NCBI Taxonomy" id="160502"/>
    <lineage>
        <taxon>Eukaryota</taxon>
        <taxon>Fungi</taxon>
        <taxon>Fungi incertae sedis</taxon>
        <taxon>Mucoromycota</taxon>
        <taxon>Glomeromycotina</taxon>
        <taxon>Glomeromycetes</taxon>
        <taxon>Diversisporales</taxon>
        <taxon>Gigasporaceae</taxon>
        <taxon>Racocetra</taxon>
    </lineage>
</organism>